<evidence type="ECO:0000256" key="2">
    <source>
        <dbReference type="ARBA" id="ARBA00023235"/>
    </source>
</evidence>
<organism evidence="3">
    <name type="scientific">mine drainage metagenome</name>
    <dbReference type="NCBI Taxonomy" id="410659"/>
    <lineage>
        <taxon>unclassified sequences</taxon>
        <taxon>metagenomes</taxon>
        <taxon>ecological metagenomes</taxon>
    </lineage>
</organism>
<sequence>MIPFYHVDAFTTELFRGNPAGVCLLDGWLPDATLASIARENQCPETAFVLNREDPAPLRWFSPRIEVPLCGHATLATGFTLLTLEPARSRVDFTTASGPLSVERAGRHYALSLPALPLGTPMPETASRALCEALRLGTAGLFYENPRHRVCVFADEETVLGIRPDFARLVTEDERDVIVTAPGQTHDFVSRYFAPALGIPEDPVTGSAQGLLIPYWSSRLGRTRLRARQCSERGGELTGEVRGDRVWLEADCRLYLRGELMLSPNPS</sequence>
<comment type="caution">
    <text evidence="3">The sequence shown here is derived from an EMBL/GenBank/DDBJ whole genome shotgun (WGS) entry which is preliminary data.</text>
</comment>
<gene>
    <name evidence="3" type="ORF">B1B_01490</name>
</gene>
<dbReference type="GO" id="GO:0016853">
    <property type="term" value="F:isomerase activity"/>
    <property type="evidence" value="ECO:0007669"/>
    <property type="project" value="UniProtKB-KW"/>
</dbReference>
<proteinExistence type="inferred from homology"/>
<evidence type="ECO:0000313" key="3">
    <source>
        <dbReference type="EMBL" id="EQD76681.1"/>
    </source>
</evidence>
<reference evidence="3" key="1">
    <citation type="submission" date="2013-08" db="EMBL/GenBank/DDBJ databases">
        <authorList>
            <person name="Mendez C."/>
            <person name="Richter M."/>
            <person name="Ferrer M."/>
            <person name="Sanchez J."/>
        </authorList>
    </citation>
    <scope>NUCLEOTIDE SEQUENCE</scope>
</reference>
<dbReference type="InterPro" id="IPR003719">
    <property type="entry name" value="Phenazine_PhzF-like"/>
</dbReference>
<reference evidence="3" key="2">
    <citation type="journal article" date="2014" name="ISME J.">
        <title>Microbial stratification in low pH oxic and suboxic macroscopic growths along an acid mine drainage.</title>
        <authorList>
            <person name="Mendez-Garcia C."/>
            <person name="Mesa V."/>
            <person name="Sprenger R.R."/>
            <person name="Richter M."/>
            <person name="Diez M.S."/>
            <person name="Solano J."/>
            <person name="Bargiela R."/>
            <person name="Golyshina O.V."/>
            <person name="Manteca A."/>
            <person name="Ramos J.L."/>
            <person name="Gallego J.R."/>
            <person name="Llorente I."/>
            <person name="Martins Dos Santos V.A."/>
            <person name="Jensen O.N."/>
            <person name="Pelaez A.I."/>
            <person name="Sanchez J."/>
            <person name="Ferrer M."/>
        </authorList>
    </citation>
    <scope>NUCLEOTIDE SEQUENCE</scope>
</reference>
<protein>
    <submittedName>
        <fullName evidence="3">PhzF family phenazine biosynthesis protein</fullName>
    </submittedName>
</protein>
<dbReference type="PIRSF" id="PIRSF016184">
    <property type="entry name" value="PhzC_PhzF"/>
    <property type="match status" value="1"/>
</dbReference>
<dbReference type="SUPFAM" id="SSF54506">
    <property type="entry name" value="Diaminopimelate epimerase-like"/>
    <property type="match status" value="1"/>
</dbReference>
<dbReference type="EMBL" id="AUZY01001003">
    <property type="protein sequence ID" value="EQD76681.1"/>
    <property type="molecule type" value="Genomic_DNA"/>
</dbReference>
<dbReference type="AlphaFoldDB" id="T1BUN8"/>
<accession>T1BUN8</accession>
<name>T1BUN8_9ZZZZ</name>
<dbReference type="NCBIfam" id="TIGR00654">
    <property type="entry name" value="PhzF_family"/>
    <property type="match status" value="1"/>
</dbReference>
<dbReference type="PANTHER" id="PTHR13774">
    <property type="entry name" value="PHENAZINE BIOSYNTHESIS PROTEIN"/>
    <property type="match status" value="1"/>
</dbReference>
<dbReference type="Pfam" id="PF02567">
    <property type="entry name" value="PhzC-PhzF"/>
    <property type="match status" value="1"/>
</dbReference>
<dbReference type="Gene3D" id="3.10.310.10">
    <property type="entry name" value="Diaminopimelate Epimerase, Chain A, domain 1"/>
    <property type="match status" value="2"/>
</dbReference>
<dbReference type="GO" id="GO:0005737">
    <property type="term" value="C:cytoplasm"/>
    <property type="evidence" value="ECO:0007669"/>
    <property type="project" value="TreeGrafter"/>
</dbReference>
<evidence type="ECO:0000256" key="1">
    <source>
        <dbReference type="ARBA" id="ARBA00008270"/>
    </source>
</evidence>
<dbReference type="PANTHER" id="PTHR13774:SF17">
    <property type="entry name" value="PHENAZINE BIOSYNTHESIS-LIKE DOMAIN-CONTAINING PROTEIN"/>
    <property type="match status" value="1"/>
</dbReference>
<comment type="similarity">
    <text evidence="1">Belongs to the PhzF family.</text>
</comment>
<keyword evidence="2" id="KW-0413">Isomerase</keyword>